<feature type="chain" id="PRO_5013239786" description="Outer membrane lipoprotein carrier protein LolA" evidence="1">
    <location>
        <begin position="22"/>
        <end position="187"/>
    </location>
</feature>
<dbReference type="EMBL" id="CP023777">
    <property type="protein sequence ID" value="ATL48321.1"/>
    <property type="molecule type" value="Genomic_DNA"/>
</dbReference>
<keyword evidence="3" id="KW-1185">Reference proteome</keyword>
<evidence type="ECO:0000313" key="3">
    <source>
        <dbReference type="Proteomes" id="UP000220133"/>
    </source>
</evidence>
<evidence type="ECO:0008006" key="4">
    <source>
        <dbReference type="Google" id="ProtNLM"/>
    </source>
</evidence>
<sequence length="187" mass="21519">MKQLFMALLVACSTTSLPARAQDYSGLFMTLDDYKAAKLSYKDAKINADVAFHPKLVKVSGTEKHQFEKGQLYGFKDARNRVFRFYENNSYQVVDTTHFEMYSRVVNITNGKERTKEKLYYFSTEPGAQVQLLTKENLKKAFPGNERFHVMLDMQFKTDRSLQRDILKDGASKVKQLYAVSLNNLGV</sequence>
<dbReference type="Proteomes" id="UP000220133">
    <property type="component" value="Chromosome"/>
</dbReference>
<proteinExistence type="predicted"/>
<dbReference type="AlphaFoldDB" id="A0A291QWM7"/>
<reference evidence="2 3" key="1">
    <citation type="submission" date="2017-10" db="EMBL/GenBank/DDBJ databases">
        <title>Paenichitinophaga pekingensis gen. nov., sp. nov., isolated from activated sludge.</title>
        <authorList>
            <person name="Jin D."/>
            <person name="Kong X."/>
            <person name="Deng Y."/>
            <person name="Bai Z."/>
        </authorList>
    </citation>
    <scope>NUCLEOTIDE SEQUENCE [LARGE SCALE GENOMIC DNA]</scope>
    <source>
        <strain evidence="2 3">13</strain>
    </source>
</reference>
<accession>A0A291QWM7</accession>
<dbReference type="RefSeq" id="WP_098194695.1">
    <property type="nucleotide sequence ID" value="NZ_CP023777.1"/>
</dbReference>
<keyword evidence="1" id="KW-0732">Signal</keyword>
<evidence type="ECO:0000256" key="1">
    <source>
        <dbReference type="SAM" id="SignalP"/>
    </source>
</evidence>
<gene>
    <name evidence="2" type="ORF">COR50_14740</name>
</gene>
<feature type="signal peptide" evidence="1">
    <location>
        <begin position="1"/>
        <end position="21"/>
    </location>
</feature>
<name>A0A291QWM7_9BACT</name>
<evidence type="ECO:0000313" key="2">
    <source>
        <dbReference type="EMBL" id="ATL48321.1"/>
    </source>
</evidence>
<dbReference type="KEGG" id="cbae:COR50_14740"/>
<protein>
    <recommendedName>
        <fullName evidence="4">Outer membrane lipoprotein carrier protein LolA</fullName>
    </recommendedName>
</protein>
<dbReference type="OrthoDB" id="946740at2"/>
<organism evidence="2 3">
    <name type="scientific">Chitinophaga caeni</name>
    <dbReference type="NCBI Taxonomy" id="2029983"/>
    <lineage>
        <taxon>Bacteria</taxon>
        <taxon>Pseudomonadati</taxon>
        <taxon>Bacteroidota</taxon>
        <taxon>Chitinophagia</taxon>
        <taxon>Chitinophagales</taxon>
        <taxon>Chitinophagaceae</taxon>
        <taxon>Chitinophaga</taxon>
    </lineage>
</organism>